<feature type="compositionally biased region" description="Polar residues" evidence="4">
    <location>
        <begin position="186"/>
        <end position="197"/>
    </location>
</feature>
<dbReference type="InterPro" id="IPR002110">
    <property type="entry name" value="Ankyrin_rpt"/>
</dbReference>
<feature type="compositionally biased region" description="Polar residues" evidence="4">
    <location>
        <begin position="162"/>
        <end position="175"/>
    </location>
</feature>
<evidence type="ECO:0000256" key="3">
    <source>
        <dbReference type="PROSITE-ProRule" id="PRU00023"/>
    </source>
</evidence>
<feature type="compositionally biased region" description="Basic and acidic residues" evidence="4">
    <location>
        <begin position="65"/>
        <end position="86"/>
    </location>
</feature>
<feature type="compositionally biased region" description="Basic and acidic residues" evidence="4">
    <location>
        <begin position="33"/>
        <end position="47"/>
    </location>
</feature>
<dbReference type="Pfam" id="PF12796">
    <property type="entry name" value="Ank_2"/>
    <property type="match status" value="2"/>
</dbReference>
<dbReference type="PANTHER" id="PTHR46680:SF3">
    <property type="entry name" value="NF-KAPPA-B INHIBITOR CACTUS"/>
    <property type="match status" value="1"/>
</dbReference>
<feature type="repeat" description="ANK" evidence="3">
    <location>
        <begin position="510"/>
        <end position="543"/>
    </location>
</feature>
<sequence>MKFRGLSKKKKTPSTTASNEKPSKIPLPNQKTRTKEESSNDKTETRRPVNQKSRGQQQQQPTSNEKSKSNKSDRSQKHDSKTEKHGSKPGSSDVKSRSKYARAFKIETKKRTCNNEEKIHVEKQAIKSKPVVEEKEEFVVDESPFHLSHLPRFDRSRAERASITSIERVSNSPLRTNKVYAKAPSPSLSNKESSTPKSTDDFLDSPFSSKPSDPFKDVRRGSKNKRSAASLGFVEEGSREDLLNDEESSCPTSIENDQLDLLNETIDEPSFDDGYHTLRTERSDPWSKLSKEDPWSSFETETLNANNNAITKLKSTPNLTIDEDIEKSDFDDESIDFIDKKRISAIKRRSKNARYSVYQPMDTKNSIDTFDSFSLGNKFASETTLTKIQPVSARNSGTIDRRRRSKDINRSMTLYWDGAIDTPTNPENLVFNVSMNAKIQTSSFQDTILHSAAINGNVDIARFYVESDQYLNAQNGFRNTPLHCAILGRKMDIIDILLTKNLDLSMQNIDGDTALHLAVRSNMVDLVAKLVAKDVKNINLQNKDGDTVLHISIWQMNEKIVELLICDELNIDIQNNSMDTPLHLSDKLNSQLKSRILEQAFKGTIGKHDHDHVISSDQSKDSLGEGSQSARSMDSDKCIGNITNNKAETLLHIFAAQNEKDLLEKILSLRCTKTKLRNNNSETALHVAVKNSNIELIESLIREDLELLNMADSNGDTILHYAIKAKNVELTEKLIKLGIDLNRCNKLAQSPLHLSVSVENTAILRLLLKKNANLWVQDNNGCYPVHYIAKTRNIEILQSFAELFSIQPITSQHQRNDVISLQSDVINIMDMLDKEGNSPLHTSVIENNVPFFKLFVRNDCTHLTSQNKNGDTVLHFLAQYNRNRFLDFLDLSHVNTNVLNNKGQTPWNIALSREYSDVAMFLLQNKWNLSMDI</sequence>
<dbReference type="AlphaFoldDB" id="A0A7M6DQ83"/>
<dbReference type="OrthoDB" id="6434563at2759"/>
<feature type="repeat" description="ANK" evidence="3">
    <location>
        <begin position="544"/>
        <end position="576"/>
    </location>
</feature>
<feature type="repeat" description="ANK" evidence="3">
    <location>
        <begin position="477"/>
        <end position="509"/>
    </location>
</feature>
<dbReference type="InterPro" id="IPR036770">
    <property type="entry name" value="Ankyrin_rpt-contain_sf"/>
</dbReference>
<accession>A0A7M6DQ83</accession>
<evidence type="ECO:0000256" key="4">
    <source>
        <dbReference type="SAM" id="MobiDB-lite"/>
    </source>
</evidence>
<feature type="repeat" description="ANK" evidence="3">
    <location>
        <begin position="714"/>
        <end position="746"/>
    </location>
</feature>
<reference evidence="5" key="1">
    <citation type="submission" date="2021-01" db="UniProtKB">
        <authorList>
            <consortium name="EnsemblMetazoa"/>
        </authorList>
    </citation>
    <scope>IDENTIFICATION</scope>
</reference>
<keyword evidence="2 3" id="KW-0040">ANK repeat</keyword>
<organism evidence="5 6">
    <name type="scientific">Clytia hemisphaerica</name>
    <dbReference type="NCBI Taxonomy" id="252671"/>
    <lineage>
        <taxon>Eukaryota</taxon>
        <taxon>Metazoa</taxon>
        <taxon>Cnidaria</taxon>
        <taxon>Hydrozoa</taxon>
        <taxon>Hydroidolina</taxon>
        <taxon>Leptothecata</taxon>
        <taxon>Obeliida</taxon>
        <taxon>Clytiidae</taxon>
        <taxon>Clytia</taxon>
    </lineage>
</organism>
<feature type="repeat" description="ANK" evidence="3">
    <location>
        <begin position="680"/>
        <end position="712"/>
    </location>
</feature>
<dbReference type="PROSITE" id="PS50297">
    <property type="entry name" value="ANK_REP_REGION"/>
    <property type="match status" value="4"/>
</dbReference>
<keyword evidence="6" id="KW-1185">Reference proteome</keyword>
<feature type="region of interest" description="Disordered" evidence="4">
    <location>
        <begin position="608"/>
        <end position="636"/>
    </location>
</feature>
<feature type="repeat" description="ANK" evidence="3">
    <location>
        <begin position="747"/>
        <end position="779"/>
    </location>
</feature>
<keyword evidence="1" id="KW-0677">Repeat</keyword>
<feature type="compositionally biased region" description="Basic residues" evidence="4">
    <location>
        <begin position="1"/>
        <end position="12"/>
    </location>
</feature>
<dbReference type="RefSeq" id="XP_066918252.1">
    <property type="nucleotide sequence ID" value="XM_067062151.1"/>
</dbReference>
<dbReference type="InterPro" id="IPR051070">
    <property type="entry name" value="NF-kappa-B_inhibitor"/>
</dbReference>
<dbReference type="GeneID" id="136805586"/>
<feature type="compositionally biased region" description="Polar residues" evidence="4">
    <location>
        <begin position="48"/>
        <end position="64"/>
    </location>
</feature>
<feature type="compositionally biased region" description="Basic and acidic residues" evidence="4">
    <location>
        <begin position="608"/>
        <end position="623"/>
    </location>
</feature>
<dbReference type="Gene3D" id="1.25.40.20">
    <property type="entry name" value="Ankyrin repeat-containing domain"/>
    <property type="match status" value="4"/>
</dbReference>
<dbReference type="Proteomes" id="UP000594262">
    <property type="component" value="Unplaced"/>
</dbReference>
<evidence type="ECO:0000313" key="5">
    <source>
        <dbReference type="EnsemblMetazoa" id="CLYHEMP021901.1"/>
    </source>
</evidence>
<proteinExistence type="predicted"/>
<dbReference type="SMART" id="SM00248">
    <property type="entry name" value="ANK"/>
    <property type="match status" value="12"/>
</dbReference>
<dbReference type="PANTHER" id="PTHR46680">
    <property type="entry name" value="NF-KAPPA-B INHIBITOR ALPHA"/>
    <property type="match status" value="1"/>
</dbReference>
<dbReference type="EnsemblMetazoa" id="CLYHEMT021901.1">
    <property type="protein sequence ID" value="CLYHEMP021901.1"/>
    <property type="gene ID" value="CLYHEMG021901"/>
</dbReference>
<dbReference type="SUPFAM" id="SSF48403">
    <property type="entry name" value="Ankyrin repeat"/>
    <property type="match status" value="2"/>
</dbReference>
<evidence type="ECO:0000256" key="1">
    <source>
        <dbReference type="ARBA" id="ARBA00022737"/>
    </source>
</evidence>
<name>A0A7M6DQ83_9CNID</name>
<feature type="region of interest" description="Disordered" evidence="4">
    <location>
        <begin position="1"/>
        <end position="106"/>
    </location>
</feature>
<dbReference type="Pfam" id="PF00023">
    <property type="entry name" value="Ank"/>
    <property type="match status" value="1"/>
</dbReference>
<evidence type="ECO:0000256" key="2">
    <source>
        <dbReference type="ARBA" id="ARBA00023043"/>
    </source>
</evidence>
<feature type="compositionally biased region" description="Basic and acidic residues" evidence="4">
    <location>
        <begin position="151"/>
        <end position="160"/>
    </location>
</feature>
<evidence type="ECO:0000313" key="6">
    <source>
        <dbReference type="Proteomes" id="UP000594262"/>
    </source>
</evidence>
<feature type="region of interest" description="Disordered" evidence="4">
    <location>
        <begin position="149"/>
        <end position="255"/>
    </location>
</feature>
<dbReference type="PROSITE" id="PS50088">
    <property type="entry name" value="ANK_REPEAT"/>
    <property type="match status" value="6"/>
</dbReference>
<protein>
    <submittedName>
        <fullName evidence="5">Uncharacterized protein</fullName>
    </submittedName>
</protein>